<dbReference type="GO" id="GO:1902201">
    <property type="term" value="P:negative regulation of bacterial-type flagellum-dependent cell motility"/>
    <property type="evidence" value="ECO:0007669"/>
    <property type="project" value="TreeGrafter"/>
</dbReference>
<dbReference type="EMBL" id="MCGH01000001">
    <property type="protein sequence ID" value="ODM08698.1"/>
    <property type="molecule type" value="Genomic_DNA"/>
</dbReference>
<dbReference type="PANTHER" id="PTHR45138">
    <property type="entry name" value="REGULATORY COMPONENTS OF SENSORY TRANSDUCTION SYSTEM"/>
    <property type="match status" value="1"/>
</dbReference>
<dbReference type="FunFam" id="3.30.70.270:FF:000001">
    <property type="entry name" value="Diguanylate cyclase domain protein"/>
    <property type="match status" value="1"/>
</dbReference>
<keyword evidence="1" id="KW-0472">Membrane</keyword>
<dbReference type="GO" id="GO:0052621">
    <property type="term" value="F:diguanylate cyclase activity"/>
    <property type="evidence" value="ECO:0007669"/>
    <property type="project" value="TreeGrafter"/>
</dbReference>
<organism evidence="3 4">
    <name type="scientific">Eisenbergiella tayi</name>
    <dbReference type="NCBI Taxonomy" id="1432052"/>
    <lineage>
        <taxon>Bacteria</taxon>
        <taxon>Bacillati</taxon>
        <taxon>Bacillota</taxon>
        <taxon>Clostridia</taxon>
        <taxon>Lachnospirales</taxon>
        <taxon>Lachnospiraceae</taxon>
        <taxon>Eisenbergiella</taxon>
    </lineage>
</organism>
<feature type="transmembrane region" description="Helical" evidence="1">
    <location>
        <begin position="178"/>
        <end position="199"/>
    </location>
</feature>
<dbReference type="InterPro" id="IPR000160">
    <property type="entry name" value="GGDEF_dom"/>
</dbReference>
<dbReference type="CDD" id="cd01949">
    <property type="entry name" value="GGDEF"/>
    <property type="match status" value="1"/>
</dbReference>
<feature type="transmembrane region" description="Helical" evidence="1">
    <location>
        <begin position="153"/>
        <end position="172"/>
    </location>
</feature>
<feature type="transmembrane region" description="Helical" evidence="1">
    <location>
        <begin position="41"/>
        <end position="58"/>
    </location>
</feature>
<dbReference type="PROSITE" id="PS50887">
    <property type="entry name" value="GGDEF"/>
    <property type="match status" value="1"/>
</dbReference>
<protein>
    <submittedName>
        <fullName evidence="3">Phytochrome-like protein cph2</fullName>
    </submittedName>
</protein>
<evidence type="ECO:0000313" key="3">
    <source>
        <dbReference type="EMBL" id="ODM08698.1"/>
    </source>
</evidence>
<feature type="transmembrane region" description="Helical" evidence="1">
    <location>
        <begin position="70"/>
        <end position="91"/>
    </location>
</feature>
<keyword evidence="1" id="KW-1133">Transmembrane helix</keyword>
<dbReference type="Gene3D" id="3.30.70.270">
    <property type="match status" value="1"/>
</dbReference>
<dbReference type="RefSeq" id="WP_069151021.1">
    <property type="nucleotide sequence ID" value="NZ_DAWDRA010000203.1"/>
</dbReference>
<name>A0A1E3AIX9_9FIRM</name>
<dbReference type="PATRIC" id="fig|1432052.4.peg.360"/>
<evidence type="ECO:0000259" key="2">
    <source>
        <dbReference type="PROSITE" id="PS50887"/>
    </source>
</evidence>
<reference evidence="3 4" key="1">
    <citation type="submission" date="2016-07" db="EMBL/GenBank/DDBJ databases">
        <title>Characterization of isolates of Eisenbergiella tayi derived from blood cultures, using whole genome sequencing.</title>
        <authorList>
            <person name="Burdz T."/>
            <person name="Wiebe D."/>
            <person name="Huynh C."/>
            <person name="Bernard K."/>
        </authorList>
    </citation>
    <scope>NUCLEOTIDE SEQUENCE [LARGE SCALE GENOMIC DNA]</scope>
    <source>
        <strain evidence="3 4">NML 110608</strain>
    </source>
</reference>
<sequence length="402" mass="46913">MNISKYGDKLRQTMKPIILPEQKERFEEYYTRKAFRIERNMAGIIIAMQACMILIFSFRKGGPFISPRRIGYFSLYSMLLIATSFFLTGYINLVKSGRFHSVIILRRVYTCILFIWCIGITMLEQFGGNTIGVYCYLIPTIAALLLMEPLESILFFSINWGVVVVLLVVSGVNQENLFGNIINGTFVTFLSVFISIRYNRSVEAEFRDREIISMQYKKIQKANDKLHEMAFTDQLTGLHNRRYLMEKILDHFEEYQNKDCYLEMIMVDIDYFKQYNDTYGHLEGDVCLKKIADILEEYEQIEGTAAIRYGGEEFLLVRISKQPGEESRMEEALMKHIDSANIPREDTPWKKVTVSIGIWKGNTRELEKGENAIRYADKALYCAKSSGRNCIYRYNQEEFCRE</sequence>
<dbReference type="GO" id="GO:0043709">
    <property type="term" value="P:cell adhesion involved in single-species biofilm formation"/>
    <property type="evidence" value="ECO:0007669"/>
    <property type="project" value="TreeGrafter"/>
</dbReference>
<dbReference type="SUPFAM" id="SSF55073">
    <property type="entry name" value="Nucleotide cyclase"/>
    <property type="match status" value="1"/>
</dbReference>
<keyword evidence="1" id="KW-0812">Transmembrane</keyword>
<dbReference type="InterPro" id="IPR043128">
    <property type="entry name" value="Rev_trsase/Diguanyl_cyclase"/>
</dbReference>
<dbReference type="InterPro" id="IPR029787">
    <property type="entry name" value="Nucleotide_cyclase"/>
</dbReference>
<feature type="transmembrane region" description="Helical" evidence="1">
    <location>
        <begin position="103"/>
        <end position="123"/>
    </location>
</feature>
<dbReference type="Proteomes" id="UP000094067">
    <property type="component" value="Unassembled WGS sequence"/>
</dbReference>
<dbReference type="GO" id="GO:0005886">
    <property type="term" value="C:plasma membrane"/>
    <property type="evidence" value="ECO:0007669"/>
    <property type="project" value="TreeGrafter"/>
</dbReference>
<dbReference type="PANTHER" id="PTHR45138:SF9">
    <property type="entry name" value="DIGUANYLATE CYCLASE DGCM-RELATED"/>
    <property type="match status" value="1"/>
</dbReference>
<dbReference type="Pfam" id="PF00990">
    <property type="entry name" value="GGDEF"/>
    <property type="match status" value="1"/>
</dbReference>
<dbReference type="AlphaFoldDB" id="A0A1E3AIX9"/>
<evidence type="ECO:0000256" key="1">
    <source>
        <dbReference type="SAM" id="Phobius"/>
    </source>
</evidence>
<gene>
    <name evidence="3" type="primary">cph2_1</name>
    <name evidence="3" type="ORF">BEI61_00327</name>
</gene>
<proteinExistence type="predicted"/>
<accession>A0A1E3AIX9</accession>
<evidence type="ECO:0000313" key="4">
    <source>
        <dbReference type="Proteomes" id="UP000094067"/>
    </source>
</evidence>
<dbReference type="NCBIfam" id="TIGR00254">
    <property type="entry name" value="GGDEF"/>
    <property type="match status" value="1"/>
</dbReference>
<feature type="transmembrane region" description="Helical" evidence="1">
    <location>
        <begin position="129"/>
        <end position="146"/>
    </location>
</feature>
<feature type="domain" description="GGDEF" evidence="2">
    <location>
        <begin position="260"/>
        <end position="396"/>
    </location>
</feature>
<comment type="caution">
    <text evidence="3">The sequence shown here is derived from an EMBL/GenBank/DDBJ whole genome shotgun (WGS) entry which is preliminary data.</text>
</comment>
<dbReference type="InterPro" id="IPR050469">
    <property type="entry name" value="Diguanylate_Cyclase"/>
</dbReference>
<dbReference type="SMART" id="SM00267">
    <property type="entry name" value="GGDEF"/>
    <property type="match status" value="1"/>
</dbReference>